<keyword evidence="5" id="KW-0325">Glycoprotein</keyword>
<name>A0AA39CFG2_9EURO</name>
<keyword evidence="7" id="KW-1015">Disulfide bond</keyword>
<protein>
    <recommendedName>
        <fullName evidence="11">CFEM domain-containing protein</fullName>
    </recommendedName>
</protein>
<evidence type="ECO:0000256" key="10">
    <source>
        <dbReference type="SAM" id="SignalP"/>
    </source>
</evidence>
<evidence type="ECO:0000313" key="13">
    <source>
        <dbReference type="Proteomes" id="UP001172673"/>
    </source>
</evidence>
<dbReference type="Pfam" id="PF05730">
    <property type="entry name" value="CFEM"/>
    <property type="match status" value="1"/>
</dbReference>
<comment type="similarity">
    <text evidence="3">Belongs to the RBT5 family.</text>
</comment>
<evidence type="ECO:0000313" key="12">
    <source>
        <dbReference type="EMBL" id="KAJ9606205.1"/>
    </source>
</evidence>
<gene>
    <name evidence="12" type="ORF">H2200_009166</name>
</gene>
<dbReference type="Proteomes" id="UP001172673">
    <property type="component" value="Unassembled WGS sequence"/>
</dbReference>
<dbReference type="EMBL" id="JAPDRK010000014">
    <property type="protein sequence ID" value="KAJ9606205.1"/>
    <property type="molecule type" value="Genomic_DNA"/>
</dbReference>
<evidence type="ECO:0000256" key="6">
    <source>
        <dbReference type="ARBA" id="ARBA00022729"/>
    </source>
</evidence>
<keyword evidence="13" id="KW-1185">Reference proteome</keyword>
<evidence type="ECO:0000256" key="3">
    <source>
        <dbReference type="ARBA" id="ARBA00010031"/>
    </source>
</evidence>
<feature type="chain" id="PRO_5041226368" description="CFEM domain-containing protein" evidence="10">
    <location>
        <begin position="23"/>
        <end position="247"/>
    </location>
</feature>
<keyword evidence="5" id="KW-0472">Membrane</keyword>
<accession>A0AA39CFG2</accession>
<evidence type="ECO:0000259" key="11">
    <source>
        <dbReference type="Pfam" id="PF05730"/>
    </source>
</evidence>
<evidence type="ECO:0000256" key="4">
    <source>
        <dbReference type="ARBA" id="ARBA00022525"/>
    </source>
</evidence>
<dbReference type="InterPro" id="IPR008427">
    <property type="entry name" value="Extracellular_membr_CFEM_dom"/>
</dbReference>
<sequence length="247" mass="25498">MKLRTTATIAFVALFSLKGATAKYQNWTELPDCAQTCFTQMVTASLTRCDELSLTCFCDSDSYTAGFDRCLGLDPSCDFTSVKTDVDDYQSNIFCDPSVDSGFRLVATDGNETTTLGLPSAAIEVSTSSSADSDEETTTASSTNASNSSSSSNRSPASASATPSSSTSSSSSSSSSSSPSGKTPALKTSISTVVVELSSIATTSSTPTVTVVVTTTPEAAAVPSNTTPDTIITFCIWAVVILLLAKM</sequence>
<evidence type="ECO:0000256" key="1">
    <source>
        <dbReference type="ARBA" id="ARBA00004589"/>
    </source>
</evidence>
<keyword evidence="4" id="KW-0964">Secreted</keyword>
<dbReference type="GO" id="GO:0005576">
    <property type="term" value="C:extracellular region"/>
    <property type="evidence" value="ECO:0007669"/>
    <property type="project" value="UniProtKB-SubCell"/>
</dbReference>
<evidence type="ECO:0000256" key="8">
    <source>
        <dbReference type="ARBA" id="ARBA00023288"/>
    </source>
</evidence>
<comment type="subcellular location">
    <subcellularLocation>
        <location evidence="1">Membrane</location>
        <topology evidence="1">Lipid-anchor</topology>
        <topology evidence="1">GPI-anchor</topology>
    </subcellularLocation>
    <subcellularLocation>
        <location evidence="2">Secreted</location>
    </subcellularLocation>
</comment>
<evidence type="ECO:0000256" key="2">
    <source>
        <dbReference type="ARBA" id="ARBA00004613"/>
    </source>
</evidence>
<keyword evidence="5" id="KW-0336">GPI-anchor</keyword>
<evidence type="ECO:0000256" key="5">
    <source>
        <dbReference type="ARBA" id="ARBA00022622"/>
    </source>
</evidence>
<organism evidence="12 13">
    <name type="scientific">Cladophialophora chaetospira</name>
    <dbReference type="NCBI Taxonomy" id="386627"/>
    <lineage>
        <taxon>Eukaryota</taxon>
        <taxon>Fungi</taxon>
        <taxon>Dikarya</taxon>
        <taxon>Ascomycota</taxon>
        <taxon>Pezizomycotina</taxon>
        <taxon>Eurotiomycetes</taxon>
        <taxon>Chaetothyriomycetidae</taxon>
        <taxon>Chaetothyriales</taxon>
        <taxon>Herpotrichiellaceae</taxon>
        <taxon>Cladophialophora</taxon>
    </lineage>
</organism>
<keyword evidence="8" id="KW-0449">Lipoprotein</keyword>
<feature type="signal peptide" evidence="10">
    <location>
        <begin position="1"/>
        <end position="22"/>
    </location>
</feature>
<reference evidence="12" key="1">
    <citation type="submission" date="2022-10" db="EMBL/GenBank/DDBJ databases">
        <title>Culturing micro-colonial fungi from biological soil crusts in the Mojave desert and describing Neophaeococcomyces mojavensis, and introducing the new genera and species Taxawa tesnikishii.</title>
        <authorList>
            <person name="Kurbessoian T."/>
            <person name="Stajich J.E."/>
        </authorList>
    </citation>
    <scope>NUCLEOTIDE SEQUENCE</scope>
    <source>
        <strain evidence="12">TK_41</strain>
    </source>
</reference>
<feature type="domain" description="CFEM" evidence="11">
    <location>
        <begin position="28"/>
        <end position="80"/>
    </location>
</feature>
<evidence type="ECO:0000256" key="9">
    <source>
        <dbReference type="SAM" id="MobiDB-lite"/>
    </source>
</evidence>
<dbReference type="AlphaFoldDB" id="A0AA39CFG2"/>
<dbReference type="GO" id="GO:0098552">
    <property type="term" value="C:side of membrane"/>
    <property type="evidence" value="ECO:0007669"/>
    <property type="project" value="UniProtKB-KW"/>
</dbReference>
<keyword evidence="6 10" id="KW-0732">Signal</keyword>
<feature type="region of interest" description="Disordered" evidence="9">
    <location>
        <begin position="117"/>
        <end position="185"/>
    </location>
</feature>
<comment type="caution">
    <text evidence="12">The sequence shown here is derived from an EMBL/GenBank/DDBJ whole genome shotgun (WGS) entry which is preliminary data.</text>
</comment>
<proteinExistence type="inferred from homology"/>
<evidence type="ECO:0000256" key="7">
    <source>
        <dbReference type="ARBA" id="ARBA00023157"/>
    </source>
</evidence>
<feature type="compositionally biased region" description="Low complexity" evidence="9">
    <location>
        <begin position="138"/>
        <end position="180"/>
    </location>
</feature>